<keyword evidence="1" id="KW-0934">Plastid</keyword>
<dbReference type="RefSeq" id="YP_001152160.1">
    <property type="nucleotide sequence ID" value="NC_004677.2"/>
</dbReference>
<organism evidence="1">
    <name type="scientific">Pinus koraiensis</name>
    <name type="common">Korean pine</name>
    <dbReference type="NCBI Taxonomy" id="88728"/>
    <lineage>
        <taxon>Eukaryota</taxon>
        <taxon>Viridiplantae</taxon>
        <taxon>Streptophyta</taxon>
        <taxon>Embryophyta</taxon>
        <taxon>Tracheophyta</taxon>
        <taxon>Spermatophyta</taxon>
        <taxon>Pinopsida</taxon>
        <taxon>Pinidae</taxon>
        <taxon>Conifers I</taxon>
        <taxon>Pinales</taxon>
        <taxon>Pinaceae</taxon>
        <taxon>Pinus</taxon>
        <taxon>Pinus subgen. Strobus</taxon>
    </lineage>
</organism>
<sequence>MELEKIDQSVRERTWVGIEGLEPSRSIKPTDFPPTAICIVVDIDM</sequence>
<dbReference type="AlphaFoldDB" id="A4QM69"/>
<evidence type="ECO:0000313" key="1">
    <source>
        <dbReference type="EMBL" id="ABP35407.1"/>
    </source>
</evidence>
<keyword evidence="1" id="KW-0150">Chloroplast</keyword>
<dbReference type="GeneID" id="5048620"/>
<protein>
    <submittedName>
        <fullName evidence="1">ORF45e</fullName>
    </submittedName>
</protein>
<reference evidence="1" key="1">
    <citation type="submission" date="2007-04" db="EMBL/GenBank/DDBJ databases">
        <authorList>
            <person name="Noh E.W."/>
            <person name="Lee J.S."/>
            <person name="Choi Y.I."/>
            <person name="Han M.S."/>
            <person name="Yi Y.S."/>
            <person name="Han S.U."/>
        </authorList>
    </citation>
    <scope>NUCLEOTIDE SEQUENCE</scope>
</reference>
<accession>A4QM69</accession>
<geneLocation type="chloroplast" evidence="1"/>
<dbReference type="EMBL" id="AY228468">
    <property type="protein sequence ID" value="ABP35407.1"/>
    <property type="molecule type" value="Genomic_DNA"/>
</dbReference>
<name>A4QM69_PINKO</name>
<proteinExistence type="predicted"/>